<dbReference type="Gene3D" id="1.10.3720.10">
    <property type="entry name" value="MetI-like"/>
    <property type="match status" value="1"/>
</dbReference>
<dbReference type="InterPro" id="IPR000515">
    <property type="entry name" value="MetI-like"/>
</dbReference>
<dbReference type="RefSeq" id="WP_240567384.1">
    <property type="nucleotide sequence ID" value="NZ_JAKVPY010000005.1"/>
</dbReference>
<evidence type="ECO:0000256" key="5">
    <source>
        <dbReference type="ARBA" id="ARBA00022692"/>
    </source>
</evidence>
<evidence type="ECO:0000256" key="2">
    <source>
        <dbReference type="ARBA" id="ARBA00009047"/>
    </source>
</evidence>
<feature type="compositionally biased region" description="Basic and acidic residues" evidence="9">
    <location>
        <begin position="1"/>
        <end position="12"/>
    </location>
</feature>
<feature type="transmembrane region" description="Helical" evidence="8">
    <location>
        <begin position="210"/>
        <end position="235"/>
    </location>
</feature>
<keyword evidence="5 8" id="KW-0812">Transmembrane</keyword>
<dbReference type="CDD" id="cd06261">
    <property type="entry name" value="TM_PBP2"/>
    <property type="match status" value="1"/>
</dbReference>
<evidence type="ECO:0000256" key="4">
    <source>
        <dbReference type="ARBA" id="ARBA00022475"/>
    </source>
</evidence>
<dbReference type="EMBL" id="JAKVPY010000005">
    <property type="protein sequence ID" value="MCH4562588.1"/>
    <property type="molecule type" value="Genomic_DNA"/>
</dbReference>
<protein>
    <submittedName>
        <fullName evidence="11">Carbohydrate ABC transporter permease</fullName>
    </submittedName>
</protein>
<comment type="similarity">
    <text evidence="2">Belongs to the binding-protein-dependent transport system permease family. MalFG subfamily.</text>
</comment>
<keyword evidence="7 8" id="KW-0472">Membrane</keyword>
<evidence type="ECO:0000313" key="12">
    <source>
        <dbReference type="Proteomes" id="UP001202117"/>
    </source>
</evidence>
<comment type="subcellular location">
    <subcellularLocation>
        <location evidence="1 8">Cell membrane</location>
        <topology evidence="1 8">Multi-pass membrane protein</topology>
    </subcellularLocation>
</comment>
<evidence type="ECO:0000256" key="8">
    <source>
        <dbReference type="RuleBase" id="RU363032"/>
    </source>
</evidence>
<feature type="domain" description="ABC transmembrane type-1" evidence="10">
    <location>
        <begin position="98"/>
        <end position="288"/>
    </location>
</feature>
<feature type="transmembrane region" description="Helical" evidence="8">
    <location>
        <begin position="266"/>
        <end position="287"/>
    </location>
</feature>
<name>A0ABS9RRU8_9GAMM</name>
<dbReference type="InterPro" id="IPR050901">
    <property type="entry name" value="BP-dep_ABC_trans_perm"/>
</dbReference>
<feature type="transmembrane region" description="Helical" evidence="8">
    <location>
        <begin position="102"/>
        <end position="123"/>
    </location>
</feature>
<dbReference type="SUPFAM" id="SSF161098">
    <property type="entry name" value="MetI-like"/>
    <property type="match status" value="1"/>
</dbReference>
<sequence length="302" mass="32936">MTTTTKHDRLETSSRGGGQAVPARSAKLPFLASANTRKLGLTVLGWTVALLIFFPIFWMVLTGFKTESAAIADPSLIFSPTLESYQAVQERAGYTRFALNSVAVAFGSTLLALLIAIPSAYSMAFLPTRRTKGTLLWMLSTKMLPPVGVLVPIYLIFRDVGLLDTRTGLIIIYTLMNLPIVVWMLYTFFKDMPKDILEAGRMDGATTFQEVCFLLLPLTLPGIASTGLLSVILSWNEAFWSLNLTSSKAAPLTAYIASFSSPEGLFWAKLSAASTMAIAPILVFGWLTQKQMVRGLTFGAVK</sequence>
<evidence type="ECO:0000256" key="6">
    <source>
        <dbReference type="ARBA" id="ARBA00022989"/>
    </source>
</evidence>
<keyword evidence="4" id="KW-1003">Cell membrane</keyword>
<reference evidence="11 12" key="1">
    <citation type="submission" date="2022-02" db="EMBL/GenBank/DDBJ databases">
        <title>Halomonas fukangensis sp. nov., a halophilic bacterium isolated from a bulk soil of Kalidium foliatum at Fukang.</title>
        <authorList>
            <person name="Huang Y."/>
        </authorList>
    </citation>
    <scope>NUCLEOTIDE SEQUENCE [LARGE SCALE GENOMIC DNA]</scope>
    <source>
        <strain evidence="11 12">EGI 63088</strain>
    </source>
</reference>
<evidence type="ECO:0000259" key="10">
    <source>
        <dbReference type="PROSITE" id="PS50928"/>
    </source>
</evidence>
<dbReference type="InterPro" id="IPR035906">
    <property type="entry name" value="MetI-like_sf"/>
</dbReference>
<gene>
    <name evidence="11" type="ORF">MKP05_05490</name>
</gene>
<dbReference type="Proteomes" id="UP001202117">
    <property type="component" value="Unassembled WGS sequence"/>
</dbReference>
<evidence type="ECO:0000313" key="11">
    <source>
        <dbReference type="EMBL" id="MCH4562588.1"/>
    </source>
</evidence>
<comment type="caution">
    <text evidence="11">The sequence shown here is derived from an EMBL/GenBank/DDBJ whole genome shotgun (WGS) entry which is preliminary data.</text>
</comment>
<accession>A0ABS9RRU8</accession>
<feature type="transmembrane region" description="Helical" evidence="8">
    <location>
        <begin position="135"/>
        <end position="157"/>
    </location>
</feature>
<dbReference type="PANTHER" id="PTHR32243:SF18">
    <property type="entry name" value="INNER MEMBRANE ABC TRANSPORTER PERMEASE PROTEIN YCJP"/>
    <property type="match status" value="1"/>
</dbReference>
<dbReference type="PROSITE" id="PS50928">
    <property type="entry name" value="ABC_TM1"/>
    <property type="match status" value="1"/>
</dbReference>
<organism evidence="11 12">
    <name type="scientific">Halomonas flagellata</name>
    <dbReference type="NCBI Taxonomy" id="2920385"/>
    <lineage>
        <taxon>Bacteria</taxon>
        <taxon>Pseudomonadati</taxon>
        <taxon>Pseudomonadota</taxon>
        <taxon>Gammaproteobacteria</taxon>
        <taxon>Oceanospirillales</taxon>
        <taxon>Halomonadaceae</taxon>
        <taxon>Halomonas</taxon>
    </lineage>
</organism>
<feature type="transmembrane region" description="Helical" evidence="8">
    <location>
        <begin position="169"/>
        <end position="189"/>
    </location>
</feature>
<dbReference type="PANTHER" id="PTHR32243">
    <property type="entry name" value="MALTOSE TRANSPORT SYSTEM PERMEASE-RELATED"/>
    <property type="match status" value="1"/>
</dbReference>
<proteinExistence type="inferred from homology"/>
<feature type="region of interest" description="Disordered" evidence="9">
    <location>
        <begin position="1"/>
        <end position="21"/>
    </location>
</feature>
<evidence type="ECO:0000256" key="3">
    <source>
        <dbReference type="ARBA" id="ARBA00022448"/>
    </source>
</evidence>
<evidence type="ECO:0000256" key="9">
    <source>
        <dbReference type="SAM" id="MobiDB-lite"/>
    </source>
</evidence>
<keyword evidence="6 8" id="KW-1133">Transmembrane helix</keyword>
<evidence type="ECO:0000256" key="7">
    <source>
        <dbReference type="ARBA" id="ARBA00023136"/>
    </source>
</evidence>
<evidence type="ECO:0000256" key="1">
    <source>
        <dbReference type="ARBA" id="ARBA00004651"/>
    </source>
</evidence>
<keyword evidence="3 8" id="KW-0813">Transport</keyword>
<feature type="transmembrane region" description="Helical" evidence="8">
    <location>
        <begin position="39"/>
        <end position="61"/>
    </location>
</feature>
<dbReference type="Pfam" id="PF00528">
    <property type="entry name" value="BPD_transp_1"/>
    <property type="match status" value="1"/>
</dbReference>
<keyword evidence="12" id="KW-1185">Reference proteome</keyword>